<dbReference type="PANTHER" id="PTHR14454:SF11">
    <property type="entry name" value="SERRANO, ISOFORM F"/>
    <property type="match status" value="1"/>
</dbReference>
<name>A0AAD9JTL5_9ANNE</name>
<dbReference type="Gene3D" id="1.10.150.50">
    <property type="entry name" value="Transcription Factor, Ets-1"/>
    <property type="match status" value="1"/>
</dbReference>
<organism evidence="2 3">
    <name type="scientific">Paralvinella palmiformis</name>
    <dbReference type="NCBI Taxonomy" id="53620"/>
    <lineage>
        <taxon>Eukaryota</taxon>
        <taxon>Metazoa</taxon>
        <taxon>Spiralia</taxon>
        <taxon>Lophotrochozoa</taxon>
        <taxon>Annelida</taxon>
        <taxon>Polychaeta</taxon>
        <taxon>Sedentaria</taxon>
        <taxon>Canalipalpata</taxon>
        <taxon>Terebellida</taxon>
        <taxon>Terebelliformia</taxon>
        <taxon>Alvinellidae</taxon>
        <taxon>Paralvinella</taxon>
    </lineage>
</organism>
<dbReference type="EMBL" id="JAODUP010000170">
    <property type="protein sequence ID" value="KAK2158435.1"/>
    <property type="molecule type" value="Genomic_DNA"/>
</dbReference>
<evidence type="ECO:0000313" key="3">
    <source>
        <dbReference type="Proteomes" id="UP001208570"/>
    </source>
</evidence>
<proteinExistence type="predicted"/>
<protein>
    <recommendedName>
        <fullName evidence="4">SAM domain-containing protein</fullName>
    </recommendedName>
</protein>
<sequence length="584" mass="66537">MASSVNCQLIHFSTKSTCSQRTFRWSEQEFTLKELAANYRHLLPFPALVTHDCPQRKQPKVSPSSGQVYWVHDIVKCKYLIVNSQSGRQFKIPECMDAMVIPTKANGRDDEALPFHRIRSKVGYKCFRFADPQPDVITEDMKPVNDATSLRGLQVVDVCEEDMFVVHSVFMENLLAPSKRGSKEQSHYKVIPRCYKMLATYLPARVSIAVSLSQAPDIIYFHTLAEMRQVVSTYVHNYEAAMKDAAEILIDASRDPLYVNLSDVPVPCRRHKGSLTPAKVLDCAVPVARDIDPLRRLERVRLFCSTEDVGNFDAEPDKLENDRFLEPDQWLVLKRDYTDQPSVEKKTEKKSKTSWLRNRFQLRQRKHHSKGSRNEAKASNPRVGESHFAHSPGEYLKQRTSVPLLPSESAARSDIAQPSLSQRRSIDSAIGKSLHSQGRWPSGETPPINHPRLPEASVSHPGRQMPIRSASESHRRRILNIDDVPEDISQLSVNELMDCLVLLNLSPYIPMMQKKKVDGRLLMCMQEDELKTVFGLSDFNATKLVQFAKCGWRPKTGVKQPADGQQYFQRNINQTKMPGRTRTQ</sequence>
<dbReference type="PANTHER" id="PTHR14454">
    <property type="entry name" value="GRB2-ASSOCIATED AND REGULATOR OF MAPK PROTEIN FAMILY MEMBER"/>
    <property type="match status" value="1"/>
</dbReference>
<keyword evidence="3" id="KW-1185">Reference proteome</keyword>
<dbReference type="AlphaFoldDB" id="A0AAD9JTL5"/>
<evidence type="ECO:0008006" key="4">
    <source>
        <dbReference type="Google" id="ProtNLM"/>
    </source>
</evidence>
<accession>A0AAD9JTL5</accession>
<dbReference type="Proteomes" id="UP001208570">
    <property type="component" value="Unassembled WGS sequence"/>
</dbReference>
<gene>
    <name evidence="2" type="ORF">LSH36_170g00038</name>
</gene>
<reference evidence="2" key="1">
    <citation type="journal article" date="2023" name="Mol. Biol. Evol.">
        <title>Third-Generation Sequencing Reveals the Adaptive Role of the Epigenome in Three Deep-Sea Polychaetes.</title>
        <authorList>
            <person name="Perez M."/>
            <person name="Aroh O."/>
            <person name="Sun Y."/>
            <person name="Lan Y."/>
            <person name="Juniper S.K."/>
            <person name="Young C.R."/>
            <person name="Angers B."/>
            <person name="Qian P.Y."/>
        </authorList>
    </citation>
    <scope>NUCLEOTIDE SEQUENCE</scope>
    <source>
        <strain evidence="2">P08H-3</strain>
    </source>
</reference>
<dbReference type="SUPFAM" id="SSF47769">
    <property type="entry name" value="SAM/Pointed domain"/>
    <property type="match status" value="1"/>
</dbReference>
<dbReference type="InterPro" id="IPR013761">
    <property type="entry name" value="SAM/pointed_sf"/>
</dbReference>
<evidence type="ECO:0000313" key="2">
    <source>
        <dbReference type="EMBL" id="KAK2158435.1"/>
    </source>
</evidence>
<feature type="compositionally biased region" description="Basic residues" evidence="1">
    <location>
        <begin position="360"/>
        <end position="371"/>
    </location>
</feature>
<feature type="compositionally biased region" description="Basic and acidic residues" evidence="1">
    <location>
        <begin position="341"/>
        <end position="351"/>
    </location>
</feature>
<feature type="region of interest" description="Disordered" evidence="1">
    <location>
        <begin position="341"/>
        <end position="396"/>
    </location>
</feature>
<dbReference type="InterPro" id="IPR052281">
    <property type="entry name" value="GAREM"/>
</dbReference>
<feature type="region of interest" description="Disordered" evidence="1">
    <location>
        <begin position="433"/>
        <end position="471"/>
    </location>
</feature>
<comment type="caution">
    <text evidence="2">The sequence shown here is derived from an EMBL/GenBank/DDBJ whole genome shotgun (WGS) entry which is preliminary data.</text>
</comment>
<evidence type="ECO:0000256" key="1">
    <source>
        <dbReference type="SAM" id="MobiDB-lite"/>
    </source>
</evidence>